<proteinExistence type="predicted"/>
<keyword evidence="3" id="KW-1185">Reference proteome</keyword>
<feature type="non-terminal residue" evidence="2">
    <location>
        <position position="832"/>
    </location>
</feature>
<sequence length="832" mass="94193">MRNFKSAKRHQATIASFLKDEPQKYTSPFQYLAKGYLTTRLPNEILHNLSRLIDDPLSLEALRKTCRLFFYLIDDRLWFKLYLRILPRWSKGACYSDLTQLDLGNLAFAQGPWRARVLHDNFLRSTWSVDTTLRKEASKIAGRNLTKGLPGIAPDQSDRSHTELTSALEIPDSSLRIPIERAFEIHPDAMTPGGWQNIGPPVSNSYHEIVKNAIRTSTIMAYMQAHIFNKVTEHQVIIYQHPNYEIPLATIDSQAWKAPDSQGQEWCYPFEPAQVKLVQVMDIKHFPDQLDDQGRMRVILVLAFGEGSGNLEGSEDVGMLDFWLLIKVIELYIDVPSTTIPCTDLLSVKDLERSFVRTNIHTIQPTVRVGARVRGRMVKLFTFETSFKRPCDFLAVFGITSDDRGVVFKEAIFTKHPPMATRFWSNTFQPIGEKITCMTLFPAQSAYEHLMVVFTQQGTGLVWDWVNNKHIFYLGYGAGDQSDQPTVPSVHVSPQQPQLAVENELTCWGVQVNWAIEEPDRLSYKNNSLTSIDIQHRKKGALRVVTMFDGQQKEWASCWWHLDETDLNKYMRMSEQRPAMASKSLVLMNTGKSIGKASFSTAYGREQSKQLKETGLLSSLSSSFCEKDVVESVSQQFSPQSSTPQPSMPQSLTSQPSIPQSLTPQPSMPQPSTLQPLTPQPLIPQLPTLQSLTGPEKIPCHYPMSTFFSRHTIGHSVRIPPGQGLVRRKGLAASNTPKGTLQTSSENIKNSSIDRGVTPESGNTLYFVAYLLWDHYRISLTSEYGLCCVDIELEGNEKHEEPRAQWVTYLEDADRDPLVDIATIADRLYITR</sequence>
<dbReference type="OrthoDB" id="2441754at2759"/>
<evidence type="ECO:0000313" key="2">
    <source>
        <dbReference type="EMBL" id="KAF9584333.1"/>
    </source>
</evidence>
<comment type="caution">
    <text evidence="2">The sequence shown here is derived from an EMBL/GenBank/DDBJ whole genome shotgun (WGS) entry which is preliminary data.</text>
</comment>
<dbReference type="AlphaFoldDB" id="A0A9P6KGS0"/>
<evidence type="ECO:0000313" key="3">
    <source>
        <dbReference type="Proteomes" id="UP000780801"/>
    </source>
</evidence>
<dbReference type="Proteomes" id="UP000780801">
    <property type="component" value="Unassembled WGS sequence"/>
</dbReference>
<accession>A0A9P6KGS0</accession>
<protein>
    <recommendedName>
        <fullName evidence="4">F-box domain-containing protein</fullName>
    </recommendedName>
</protein>
<organism evidence="2 3">
    <name type="scientific">Lunasporangiospora selenospora</name>
    <dbReference type="NCBI Taxonomy" id="979761"/>
    <lineage>
        <taxon>Eukaryota</taxon>
        <taxon>Fungi</taxon>
        <taxon>Fungi incertae sedis</taxon>
        <taxon>Mucoromycota</taxon>
        <taxon>Mortierellomycotina</taxon>
        <taxon>Mortierellomycetes</taxon>
        <taxon>Mortierellales</taxon>
        <taxon>Mortierellaceae</taxon>
        <taxon>Lunasporangiospora</taxon>
    </lineage>
</organism>
<gene>
    <name evidence="2" type="ORF">BGW38_006843</name>
</gene>
<feature type="region of interest" description="Disordered" evidence="1">
    <location>
        <begin position="635"/>
        <end position="690"/>
    </location>
</feature>
<name>A0A9P6KGS0_9FUNG</name>
<evidence type="ECO:0000256" key="1">
    <source>
        <dbReference type="SAM" id="MobiDB-lite"/>
    </source>
</evidence>
<dbReference type="SUPFAM" id="SSF81383">
    <property type="entry name" value="F-box domain"/>
    <property type="match status" value="1"/>
</dbReference>
<reference evidence="2" key="1">
    <citation type="journal article" date="2020" name="Fungal Divers.">
        <title>Resolving the Mortierellaceae phylogeny through synthesis of multi-gene phylogenetics and phylogenomics.</title>
        <authorList>
            <person name="Vandepol N."/>
            <person name="Liber J."/>
            <person name="Desiro A."/>
            <person name="Na H."/>
            <person name="Kennedy M."/>
            <person name="Barry K."/>
            <person name="Grigoriev I.V."/>
            <person name="Miller A.N."/>
            <person name="O'Donnell K."/>
            <person name="Stajich J.E."/>
            <person name="Bonito G."/>
        </authorList>
    </citation>
    <scope>NUCLEOTIDE SEQUENCE</scope>
    <source>
        <strain evidence="2">KOD1015</strain>
    </source>
</reference>
<evidence type="ECO:0008006" key="4">
    <source>
        <dbReference type="Google" id="ProtNLM"/>
    </source>
</evidence>
<dbReference type="InterPro" id="IPR036047">
    <property type="entry name" value="F-box-like_dom_sf"/>
</dbReference>
<dbReference type="EMBL" id="JAABOA010000442">
    <property type="protein sequence ID" value="KAF9584333.1"/>
    <property type="molecule type" value="Genomic_DNA"/>
</dbReference>
<feature type="compositionally biased region" description="Low complexity" evidence="1">
    <location>
        <begin position="635"/>
        <end position="657"/>
    </location>
</feature>